<dbReference type="EMBL" id="NCKW01009490">
    <property type="protein sequence ID" value="POM67009.1"/>
    <property type="molecule type" value="Genomic_DNA"/>
</dbReference>
<protein>
    <submittedName>
        <fullName evidence="1">Pilus assembly protein PilO</fullName>
    </submittedName>
</protein>
<sequence length="187" mass="20257">METILAPLDLQLGNNMWKQPQSPLNPATHSPDAKSNLVRLPSLFAITASAATATTTSEWSPRLVGMNDVLSQVSPIKEKGSRLPSIGVMINRDASPESLSPVQKHCMDLYKQLQDTKTASPRQSELELNSLLADAAVRLNFELCGPPNLKTNLHGNAQRPLSGSASGVFLSSCLLQILRLVHHAFLL</sequence>
<comment type="caution">
    <text evidence="1">The sequence shown here is derived from an EMBL/GenBank/DDBJ whole genome shotgun (WGS) entry which is preliminary data.</text>
</comment>
<dbReference type="Proteomes" id="UP000237271">
    <property type="component" value="Unassembled WGS sequence"/>
</dbReference>
<reference evidence="1 2" key="1">
    <citation type="journal article" date="2017" name="Genome Biol. Evol.">
        <title>Phytophthora megakarya and P. palmivora, closely related causal agents of cacao black pod rot, underwent increases in genome sizes and gene numbers by different mechanisms.</title>
        <authorList>
            <person name="Ali S.S."/>
            <person name="Shao J."/>
            <person name="Lary D.J."/>
            <person name="Kronmiller B."/>
            <person name="Shen D."/>
            <person name="Strem M.D."/>
            <person name="Amoako-Attah I."/>
            <person name="Akrofi A.Y."/>
            <person name="Begoude B.A."/>
            <person name="Ten Hoopen G.M."/>
            <person name="Coulibaly K."/>
            <person name="Kebe B.I."/>
            <person name="Melnick R.L."/>
            <person name="Guiltinan M.J."/>
            <person name="Tyler B.M."/>
            <person name="Meinhardt L.W."/>
            <person name="Bailey B.A."/>
        </authorList>
    </citation>
    <scope>NUCLEOTIDE SEQUENCE [LARGE SCALE GENOMIC DNA]</scope>
    <source>
        <strain evidence="2">sbr112.9</strain>
    </source>
</reference>
<dbReference type="OrthoDB" id="63748at2759"/>
<evidence type="ECO:0000313" key="2">
    <source>
        <dbReference type="Proteomes" id="UP000237271"/>
    </source>
</evidence>
<dbReference type="AlphaFoldDB" id="A0A2P4XNC6"/>
<accession>A0A2P4XNC6</accession>
<organism evidence="1 2">
    <name type="scientific">Phytophthora palmivora</name>
    <dbReference type="NCBI Taxonomy" id="4796"/>
    <lineage>
        <taxon>Eukaryota</taxon>
        <taxon>Sar</taxon>
        <taxon>Stramenopiles</taxon>
        <taxon>Oomycota</taxon>
        <taxon>Peronosporomycetes</taxon>
        <taxon>Peronosporales</taxon>
        <taxon>Peronosporaceae</taxon>
        <taxon>Phytophthora</taxon>
    </lineage>
</organism>
<name>A0A2P4XNC6_9STRA</name>
<evidence type="ECO:0000313" key="1">
    <source>
        <dbReference type="EMBL" id="POM67009.1"/>
    </source>
</evidence>
<keyword evidence="2" id="KW-1185">Reference proteome</keyword>
<gene>
    <name evidence="1" type="ORF">PHPALM_17057</name>
</gene>
<proteinExistence type="predicted"/>